<evidence type="ECO:0000313" key="2">
    <source>
        <dbReference type="Proteomes" id="UP000317043"/>
    </source>
</evidence>
<dbReference type="RefSeq" id="WP_142044377.1">
    <property type="nucleotide sequence ID" value="NZ_JBHTGS010000002.1"/>
</dbReference>
<organism evidence="1 2">
    <name type="scientific">Stackebrandtia endophytica</name>
    <dbReference type="NCBI Taxonomy" id="1496996"/>
    <lineage>
        <taxon>Bacteria</taxon>
        <taxon>Bacillati</taxon>
        <taxon>Actinomycetota</taxon>
        <taxon>Actinomycetes</taxon>
        <taxon>Glycomycetales</taxon>
        <taxon>Glycomycetaceae</taxon>
        <taxon>Stackebrandtia</taxon>
    </lineage>
</organism>
<proteinExistence type="predicted"/>
<gene>
    <name evidence="1" type="ORF">FB566_4832</name>
</gene>
<accession>A0A543B321</accession>
<dbReference type="EMBL" id="VFOW01000001">
    <property type="protein sequence ID" value="TQL79231.1"/>
    <property type="molecule type" value="Genomic_DNA"/>
</dbReference>
<evidence type="ECO:0008006" key="3">
    <source>
        <dbReference type="Google" id="ProtNLM"/>
    </source>
</evidence>
<dbReference type="AlphaFoldDB" id="A0A543B321"/>
<protein>
    <recommendedName>
        <fullName evidence="3">VapB protein of antitoxin of type II toxin-antitoxin system</fullName>
    </recommendedName>
</protein>
<name>A0A543B321_9ACTN</name>
<sequence length="75" mass="8638">MTQRSIEIDADKCDRVAQMLGTTSDRETIDMAFDSLLARREPRGLDRGFVASVTSGHYVDFLDEKVITKTWWERV</sequence>
<dbReference type="Proteomes" id="UP000317043">
    <property type="component" value="Unassembled WGS sequence"/>
</dbReference>
<keyword evidence="2" id="KW-1185">Reference proteome</keyword>
<dbReference type="OrthoDB" id="4564594at2"/>
<comment type="caution">
    <text evidence="1">The sequence shown here is derived from an EMBL/GenBank/DDBJ whole genome shotgun (WGS) entry which is preliminary data.</text>
</comment>
<dbReference type="InParanoid" id="A0A543B321"/>
<reference evidence="1 2" key="1">
    <citation type="submission" date="2019-06" db="EMBL/GenBank/DDBJ databases">
        <title>Sequencing the genomes of 1000 actinobacteria strains.</title>
        <authorList>
            <person name="Klenk H.-P."/>
        </authorList>
    </citation>
    <scope>NUCLEOTIDE SEQUENCE [LARGE SCALE GENOMIC DNA]</scope>
    <source>
        <strain evidence="1 2">DSM 45928</strain>
    </source>
</reference>
<evidence type="ECO:0000313" key="1">
    <source>
        <dbReference type="EMBL" id="TQL79231.1"/>
    </source>
</evidence>